<feature type="chain" id="PRO_5046514407" evidence="2">
    <location>
        <begin position="27"/>
        <end position="410"/>
    </location>
</feature>
<dbReference type="InterPro" id="IPR003715">
    <property type="entry name" value="Poly_export_N"/>
</dbReference>
<dbReference type="EMBL" id="JBEPLY010000015">
    <property type="protein sequence ID" value="MET3601637.1"/>
    <property type="molecule type" value="Genomic_DNA"/>
</dbReference>
<keyword evidence="1 2" id="KW-0732">Signal</keyword>
<accession>A0ABV2IHG8</accession>
<evidence type="ECO:0000256" key="2">
    <source>
        <dbReference type="SAM" id="SignalP"/>
    </source>
</evidence>
<feature type="signal peptide" evidence="2">
    <location>
        <begin position="1"/>
        <end position="26"/>
    </location>
</feature>
<evidence type="ECO:0000259" key="3">
    <source>
        <dbReference type="Pfam" id="PF02563"/>
    </source>
</evidence>
<comment type="caution">
    <text evidence="4">The sequence shown here is derived from an EMBL/GenBank/DDBJ whole genome shotgun (WGS) entry which is preliminary data.</text>
</comment>
<feature type="domain" description="Polysaccharide export protein N-terminal" evidence="3">
    <location>
        <begin position="95"/>
        <end position="166"/>
    </location>
</feature>
<dbReference type="Proteomes" id="UP001549164">
    <property type="component" value="Unassembled WGS sequence"/>
</dbReference>
<reference evidence="4 5" key="1">
    <citation type="submission" date="2024-06" db="EMBL/GenBank/DDBJ databases">
        <title>Genomic Encyclopedia of Type Strains, Phase IV (KMG-IV): sequencing the most valuable type-strain genomes for metagenomic binning, comparative biology and taxonomic classification.</title>
        <authorList>
            <person name="Goeker M."/>
        </authorList>
    </citation>
    <scope>NUCLEOTIDE SEQUENCE [LARGE SCALE GENOMIC DNA]</scope>
    <source>
        <strain evidence="4 5">DSM 28102</strain>
    </source>
</reference>
<evidence type="ECO:0000256" key="1">
    <source>
        <dbReference type="ARBA" id="ARBA00022729"/>
    </source>
</evidence>
<name>A0ABV2IHG8_9HYPH</name>
<evidence type="ECO:0000313" key="5">
    <source>
        <dbReference type="Proteomes" id="UP001549164"/>
    </source>
</evidence>
<protein>
    <submittedName>
        <fullName evidence="4">Protein involved in polysaccharide export with SLBB domain</fullName>
    </submittedName>
</protein>
<evidence type="ECO:0000313" key="4">
    <source>
        <dbReference type="EMBL" id="MET3601637.1"/>
    </source>
</evidence>
<dbReference type="InterPro" id="IPR049712">
    <property type="entry name" value="Poly_export"/>
</dbReference>
<gene>
    <name evidence="4" type="ORF">ABID12_003598</name>
</gene>
<proteinExistence type="predicted"/>
<dbReference type="PANTHER" id="PTHR33619:SF3">
    <property type="entry name" value="POLYSACCHARIDE EXPORT PROTEIN GFCE-RELATED"/>
    <property type="match status" value="1"/>
</dbReference>
<keyword evidence="5" id="KW-1185">Reference proteome</keyword>
<dbReference type="PANTHER" id="PTHR33619">
    <property type="entry name" value="POLYSACCHARIDE EXPORT PROTEIN GFCE-RELATED"/>
    <property type="match status" value="1"/>
</dbReference>
<dbReference type="Gene3D" id="3.10.560.10">
    <property type="entry name" value="Outer membrane lipoprotein wza domain like"/>
    <property type="match status" value="1"/>
</dbReference>
<organism evidence="4 5">
    <name type="scientific">Martelella mangrovi</name>
    <dbReference type="NCBI Taxonomy" id="1397477"/>
    <lineage>
        <taxon>Bacteria</taxon>
        <taxon>Pseudomonadati</taxon>
        <taxon>Pseudomonadota</taxon>
        <taxon>Alphaproteobacteria</taxon>
        <taxon>Hyphomicrobiales</taxon>
        <taxon>Aurantimonadaceae</taxon>
        <taxon>Martelella</taxon>
    </lineage>
</organism>
<dbReference type="Pfam" id="PF02563">
    <property type="entry name" value="Poly_export"/>
    <property type="match status" value="1"/>
</dbReference>
<sequence>MGQKRLENRLKTACCRVALVSLLAFAQGCATLEPIENSENVKQGESYQAQYRATTSDEEAERLRKSSVLMNAQRCAPDQKLGPPGSRMVPPDIDILSPGDLIEISITDDDVISGKYEVSQDGMLRLMHVPPVRAQGRSVDSIEESVRRTLIDEGLYNTVPLVSIRVMDFAPARVFVAGAVFEPGSVTIGSVAATSLDRLRQETAGGRTSARRLARALQSAGGVRPDADLSRVSVWRGGHKKVYDMRPVITGHAYPDPVLLEGDQVEIPSRHCFQEELVAPSAVSPPGVKVFMSNLAVPATSNSQAAISKDTVELRYGTRFLQAVFSLNCVGGTRLTNSNRSAVLFTRNPITGQSIVIERNLEELLRRGDRDNFDPYLMPGDALACYDSSVINITDLATKLGIIGALGVII</sequence>
<dbReference type="RefSeq" id="WP_354435474.1">
    <property type="nucleotide sequence ID" value="NZ_JBEPLY010000015.1"/>
</dbReference>
<dbReference type="PROSITE" id="PS51257">
    <property type="entry name" value="PROKAR_LIPOPROTEIN"/>
    <property type="match status" value="1"/>
</dbReference>